<reference evidence="6" key="1">
    <citation type="submission" date="2018-06" db="EMBL/GenBank/DDBJ databases">
        <authorList>
            <person name="Guldener U."/>
        </authorList>
    </citation>
    <scope>NUCLEOTIDE SEQUENCE [LARGE SCALE GENOMIC DNA]</scope>
    <source>
        <strain evidence="6">UTAD17</strain>
    </source>
</reference>
<protein>
    <recommendedName>
        <fullName evidence="4">F-BAR domain-containing protein</fullName>
    </recommendedName>
</protein>
<feature type="compositionally biased region" description="Low complexity" evidence="3">
    <location>
        <begin position="343"/>
        <end position="354"/>
    </location>
</feature>
<dbReference type="Proteomes" id="UP000262825">
    <property type="component" value="Unassembled WGS sequence"/>
</dbReference>
<feature type="coiled-coil region" evidence="2">
    <location>
        <begin position="109"/>
        <end position="154"/>
    </location>
</feature>
<feature type="compositionally biased region" description="Polar residues" evidence="3">
    <location>
        <begin position="421"/>
        <end position="452"/>
    </location>
</feature>
<dbReference type="Gene3D" id="1.20.1270.60">
    <property type="entry name" value="Arfaptin homology (AH) domain/BAR domain"/>
    <property type="match status" value="1"/>
</dbReference>
<dbReference type="InterPro" id="IPR031160">
    <property type="entry name" value="F_BAR_dom"/>
</dbReference>
<dbReference type="InterPro" id="IPR027267">
    <property type="entry name" value="AH/BAR_dom_sf"/>
</dbReference>
<sequence>MVVNDSNNNNSANNPSNIFLRPEIHTVLDSDIAINTLLSKLKQSLLTCEDFTKYLRKKYILEQDHAEELSKGYKSFFQSSSNSLQSSIVELLNFDGKLANVRFSYVSALQKMYDELNALLLTMSKLRKNIKDKSRRLEKEVADAIHMAEKAKSKYDSLCQDWQKLKMSDPTKTKLTLRGSKTTKEQEEELRRKIDVADLDYKQRVDHSTSLRNSFINRERPKIVQDLKDLILEMDIAMSIQLQKYAIWTENMILNSGVTISPVGNSSSASKSMKGIASSVSSEYDLYNYLKKYSKDKNPANLINKNLIPVQYKKNPIMGGTAYKSGKGTFVVTSNSVGGGNNTTGNNDNNFSSSVPGKLNNSLPKRILSTSNESPFSSSTPITPSSYNSVSKLPSISSPSTINHGYSERPLARVDSVDSGVESTVSYTTLDPATTNNNSIKSPTTSMESTFPNKDRKSTRLNSSH</sequence>
<dbReference type="AlphaFoldDB" id="A0A376BBF7"/>
<organism evidence="5 6">
    <name type="scientific">Saccharomycodes ludwigii</name>
    <dbReference type="NCBI Taxonomy" id="36035"/>
    <lineage>
        <taxon>Eukaryota</taxon>
        <taxon>Fungi</taxon>
        <taxon>Dikarya</taxon>
        <taxon>Ascomycota</taxon>
        <taxon>Saccharomycotina</taxon>
        <taxon>Saccharomycetes</taxon>
        <taxon>Saccharomycodales</taxon>
        <taxon>Saccharomycodaceae</taxon>
        <taxon>Saccharomycodes</taxon>
    </lineage>
</organism>
<evidence type="ECO:0000256" key="2">
    <source>
        <dbReference type="SAM" id="Coils"/>
    </source>
</evidence>
<gene>
    <name evidence="5" type="ORF">SCODWIG_03241</name>
</gene>
<dbReference type="FunFam" id="1.20.1270.60:FF:000063">
    <property type="entry name" value="Rho GTPase activator"/>
    <property type="match status" value="1"/>
</dbReference>
<evidence type="ECO:0000256" key="3">
    <source>
        <dbReference type="SAM" id="MobiDB-lite"/>
    </source>
</evidence>
<proteinExistence type="predicted"/>
<dbReference type="SMART" id="SM00055">
    <property type="entry name" value="FCH"/>
    <property type="match status" value="1"/>
</dbReference>
<evidence type="ECO:0000313" key="6">
    <source>
        <dbReference type="Proteomes" id="UP000262825"/>
    </source>
</evidence>
<name>A0A376BBF7_9ASCO</name>
<feature type="region of interest" description="Disordered" evidence="3">
    <location>
        <begin position="339"/>
        <end position="465"/>
    </location>
</feature>
<keyword evidence="6" id="KW-1185">Reference proteome</keyword>
<dbReference type="PROSITE" id="PS51741">
    <property type="entry name" value="F_BAR"/>
    <property type="match status" value="1"/>
</dbReference>
<feature type="domain" description="F-BAR" evidence="4">
    <location>
        <begin position="22"/>
        <end position="285"/>
    </location>
</feature>
<evidence type="ECO:0000259" key="4">
    <source>
        <dbReference type="PROSITE" id="PS51741"/>
    </source>
</evidence>
<dbReference type="InterPro" id="IPR001060">
    <property type="entry name" value="FCH_dom"/>
</dbReference>
<dbReference type="VEuPathDB" id="FungiDB:SCODWIG_03241"/>
<keyword evidence="1 2" id="KW-0175">Coiled coil</keyword>
<dbReference type="SUPFAM" id="SSF103657">
    <property type="entry name" value="BAR/IMD domain-like"/>
    <property type="match status" value="1"/>
</dbReference>
<dbReference type="Pfam" id="PF00611">
    <property type="entry name" value="FCH"/>
    <property type="match status" value="1"/>
</dbReference>
<accession>A0A376BBF7</accession>
<feature type="compositionally biased region" description="Low complexity" evidence="3">
    <location>
        <begin position="369"/>
        <end position="400"/>
    </location>
</feature>
<dbReference type="EMBL" id="UFAJ01000721">
    <property type="protein sequence ID" value="SSD61480.1"/>
    <property type="molecule type" value="Genomic_DNA"/>
</dbReference>
<evidence type="ECO:0000256" key="1">
    <source>
        <dbReference type="PROSITE-ProRule" id="PRU01077"/>
    </source>
</evidence>
<feature type="compositionally biased region" description="Basic and acidic residues" evidence="3">
    <location>
        <begin position="406"/>
        <end position="416"/>
    </location>
</feature>
<evidence type="ECO:0000313" key="5">
    <source>
        <dbReference type="EMBL" id="SSD61480.1"/>
    </source>
</evidence>